<comment type="pathway">
    <text evidence="2">Glycan metabolism; pectin degradation; 2-dehydro-3-deoxy-D-gluconate from pectin: step 1/5.</text>
</comment>
<dbReference type="CDD" id="cd15798">
    <property type="entry name" value="PMEI-like_3"/>
    <property type="match status" value="2"/>
</dbReference>
<dbReference type="FunFam" id="2.160.20.10:FF:000001">
    <property type="entry name" value="Pectinesterase"/>
    <property type="match status" value="3"/>
</dbReference>
<dbReference type="SUPFAM" id="SSF51126">
    <property type="entry name" value="Pectin lyase-like"/>
    <property type="match status" value="4"/>
</dbReference>
<dbReference type="SUPFAM" id="SSF101148">
    <property type="entry name" value="Plant invertase/pectin methylesterase inhibitor"/>
    <property type="match status" value="2"/>
</dbReference>
<dbReference type="Gene3D" id="2.160.20.10">
    <property type="entry name" value="Single-stranded right-handed beta-helix, Pectin lyase-like"/>
    <property type="match status" value="4"/>
</dbReference>
<dbReference type="Proteomes" id="UP000237347">
    <property type="component" value="Unassembled WGS sequence"/>
</dbReference>
<dbReference type="InterPro" id="IPR006501">
    <property type="entry name" value="Pectinesterase_inhib_dom"/>
</dbReference>
<sequence length="1409" mass="156626">MYAPLNSLGKTNLPNLFCKRISMAMASKRSPLCTIFILFMLFSCSPYLASSSTSTSTFPSTICNSTPHPSLCKSNLPPNELSTIHNYGMYYLHQSLSFAKGFLSLVKSYPIIFHSSYSISAIHTLKDCQLLADLNVDFLSKTFQTISSTNSLSRMQVEDLHTLLSATLTNQETCSDGLLELTSELDSSLKNSLLGPLSNGTKLHSISLALFKHGWVPKTNTKSFPTERNHIMFSNMEKIMNGLFPLKLSITGRRLLQTTLGNVLVSRTVFVNPDGSGDFTTINHAVAAAPENTDICNGYFVIYIAAGVYNEYVSIDKNKRYLMMVGEGIGRTVISGNHNNADNWTTFNCATFAVGGQGFVAKEISFRNTAGPRKGQAVAVRNGADLSTFYKCSFEGYQDTLLTHSLRQFYKECDIYGTIDFIFGNAAVVFQDCNIYLRLPLHGQCNVITAQGKTDPNQNTGISMHLCSIRAAENLDGTKTYLGRPWKEYSTTVYTQSFMDSLINSKGWLTWNDSGFALKTLYYGEYDNKGPGSVTSERVTWHGYHVMNKKQAYHFTVCNFIQGNKWLPAAQGPYTCAVGGQGFVAKEISFRNTAGPRKGQAVAVRNGADLSTFYKCSFEGYQDTLLTHSLRQFYKECDIYGTIDFIFGNAAVVFQDCNIYLRLPLHGQCNVITAQGKTDPNQNTGISMHLCSIRAAENLDRIETYLGRPWKEYSTTVYTQSFMDSLINSKGWLTWNDSGFALKTLYYGEYDNKGPGSVTSERVTWHSYHVMNKKQAYHFTVCNFIQGNKWLPAAQGPYTCATFLLSINLSPLCNFFLLLMLFSYSPSLASFYTSPSTICNSTPHPSFCKSNLPPNEFNTIQDYGWYFIHQSLSSAKDFLSLIKSYPISHSSYSKRTVHALKDCQLLADLTVDFLSKTLQTISSTNRLNSLQAEDLHTLLSATLTNQETCSDGLLELASASSVKKGLLGPLSNGTKLHSISLALFKHGWVPKTKRESFPTERSHSFFSNMENIINGLLPLRMSITGKRLLQTTLGDVLVSQTVFVNPDNSGDFTTINDAVAAAPENTDISDGYFVIYIVAGVYYEYVSIDKNKQYLMMVGYGINQTVITGDHNQKNESTVVGQGFVAMNITFRNTAGPHKGQAVAVRSGADMSAFYGCSFEGYQDTLHTHSLRQFYKTIISIAAVVGQGFVAMNITFRNTAGPHKGQAVAVRSGADMSAFYGCSFEGYQDTLHTHSLRQFYKECDIYGTIDFIFGNAAVVFQDCNIYLRLPLHGQYNVIIAQGKTDPNQNTGTSIHHCSIRPAEELVGTETYLGRPWKEYATTVYMQSFMDSLINSEGWHTWNDTDFAINTLYYGEYDNNGPGSDTSNRITWPGYHVMNRDEANVFNVSHFIQGDEWLPATGVPYTGGLL</sequence>
<evidence type="ECO:0000256" key="8">
    <source>
        <dbReference type="PROSITE-ProRule" id="PRU10040"/>
    </source>
</evidence>
<dbReference type="Gene3D" id="1.20.140.40">
    <property type="entry name" value="Invertase/pectin methylesterase inhibitor family protein"/>
    <property type="match status" value="2"/>
</dbReference>
<evidence type="ECO:0000256" key="3">
    <source>
        <dbReference type="ARBA" id="ARBA00006027"/>
    </source>
</evidence>
<evidence type="ECO:0000259" key="9">
    <source>
        <dbReference type="SMART" id="SM00856"/>
    </source>
</evidence>
<dbReference type="InterPro" id="IPR012334">
    <property type="entry name" value="Pectin_lyas_fold"/>
</dbReference>
<gene>
    <name evidence="10" type="primary">PME41_5</name>
    <name evidence="10" type="ORF">CFP56_036315</name>
</gene>
<comment type="similarity">
    <text evidence="4">In the C-terminal section; belongs to the pectinesterase family.</text>
</comment>
<reference evidence="10 11" key="1">
    <citation type="journal article" date="2018" name="Sci. Data">
        <title>The draft genome sequence of cork oak.</title>
        <authorList>
            <person name="Ramos A.M."/>
            <person name="Usie A."/>
            <person name="Barbosa P."/>
            <person name="Barros P.M."/>
            <person name="Capote T."/>
            <person name="Chaves I."/>
            <person name="Simoes F."/>
            <person name="Abreu I."/>
            <person name="Carrasquinho I."/>
            <person name="Faro C."/>
            <person name="Guimaraes J.B."/>
            <person name="Mendonca D."/>
            <person name="Nobrega F."/>
            <person name="Rodrigues L."/>
            <person name="Saibo N.J.M."/>
            <person name="Varela M.C."/>
            <person name="Egas C."/>
            <person name="Matos J."/>
            <person name="Miguel C.M."/>
            <person name="Oliveira M.M."/>
            <person name="Ricardo C.P."/>
            <person name="Goncalves S."/>
        </authorList>
    </citation>
    <scope>NUCLEOTIDE SEQUENCE [LARGE SCALE GENOMIC DNA]</scope>
    <source>
        <strain evidence="11">cv. HL8</strain>
    </source>
</reference>
<dbReference type="PROSITE" id="PS00503">
    <property type="entry name" value="PECTINESTERASE_2"/>
    <property type="match status" value="3"/>
</dbReference>
<accession>A0AAW0J727</accession>
<feature type="domain" description="Pectinesterase inhibitor" evidence="9">
    <location>
        <begin position="54"/>
        <end position="210"/>
    </location>
</feature>
<feature type="active site" evidence="8">
    <location>
        <position position="420"/>
    </location>
</feature>
<proteinExistence type="inferred from homology"/>
<dbReference type="GO" id="GO:0042545">
    <property type="term" value="P:cell wall modification"/>
    <property type="evidence" value="ECO:0007669"/>
    <property type="project" value="InterPro"/>
</dbReference>
<protein>
    <submittedName>
        <fullName evidence="10">Pectinesterase/pectinesterase inhibitor 41</fullName>
    </submittedName>
</protein>
<dbReference type="Pfam" id="PF01095">
    <property type="entry name" value="Pectinesterase"/>
    <property type="match status" value="4"/>
</dbReference>
<dbReference type="SMART" id="SM00856">
    <property type="entry name" value="PMEI"/>
    <property type="match status" value="2"/>
</dbReference>
<evidence type="ECO:0000313" key="11">
    <source>
        <dbReference type="Proteomes" id="UP000237347"/>
    </source>
</evidence>
<keyword evidence="6" id="KW-0378">Hydrolase</keyword>
<keyword evidence="5" id="KW-0964">Secreted</keyword>
<dbReference type="InterPro" id="IPR035513">
    <property type="entry name" value="Invertase/methylesterase_inhib"/>
</dbReference>
<keyword evidence="11" id="KW-1185">Reference proteome</keyword>
<feature type="active site" evidence="8">
    <location>
        <position position="644"/>
    </location>
</feature>
<evidence type="ECO:0000256" key="4">
    <source>
        <dbReference type="ARBA" id="ARBA00007786"/>
    </source>
</evidence>
<name>A0AAW0J727_QUESU</name>
<comment type="subcellular location">
    <subcellularLocation>
        <location evidence="1">Secreted</location>
        <location evidence="1">Cell wall</location>
    </subcellularLocation>
</comment>
<dbReference type="InterPro" id="IPR033131">
    <property type="entry name" value="Pectinesterase_Asp_AS"/>
</dbReference>
<evidence type="ECO:0000256" key="6">
    <source>
        <dbReference type="ARBA" id="ARBA00022801"/>
    </source>
</evidence>
<comment type="caution">
    <text evidence="10">The sequence shown here is derived from an EMBL/GenBank/DDBJ whole genome shotgun (WGS) entry which is preliminary data.</text>
</comment>
<dbReference type="NCBIfam" id="TIGR01614">
    <property type="entry name" value="PME_inhib"/>
    <property type="match status" value="1"/>
</dbReference>
<dbReference type="EMBL" id="PKMF04000662">
    <property type="protein sequence ID" value="KAK7822557.1"/>
    <property type="molecule type" value="Genomic_DNA"/>
</dbReference>
<feature type="domain" description="Pectinesterase inhibitor" evidence="9">
    <location>
        <begin position="830"/>
        <end position="983"/>
    </location>
</feature>
<dbReference type="InterPro" id="IPR000070">
    <property type="entry name" value="Pectinesterase_cat"/>
</dbReference>
<comment type="similarity">
    <text evidence="3">In the N-terminal section; belongs to the PMEI family.</text>
</comment>
<evidence type="ECO:0000256" key="5">
    <source>
        <dbReference type="ARBA" id="ARBA00022512"/>
    </source>
</evidence>
<dbReference type="GO" id="GO:0030599">
    <property type="term" value="F:pectinesterase activity"/>
    <property type="evidence" value="ECO:0007669"/>
    <property type="project" value="InterPro"/>
</dbReference>
<dbReference type="InterPro" id="IPR011050">
    <property type="entry name" value="Pectin_lyase_fold/virulence"/>
</dbReference>
<keyword evidence="7" id="KW-0063">Aspartyl esterase</keyword>
<evidence type="ECO:0000256" key="2">
    <source>
        <dbReference type="ARBA" id="ARBA00005184"/>
    </source>
</evidence>
<dbReference type="Pfam" id="PF04043">
    <property type="entry name" value="PMEI"/>
    <property type="match status" value="2"/>
</dbReference>
<evidence type="ECO:0000256" key="7">
    <source>
        <dbReference type="ARBA" id="ARBA00023085"/>
    </source>
</evidence>
<organism evidence="10 11">
    <name type="scientific">Quercus suber</name>
    <name type="common">Cork oak</name>
    <dbReference type="NCBI Taxonomy" id="58331"/>
    <lineage>
        <taxon>Eukaryota</taxon>
        <taxon>Viridiplantae</taxon>
        <taxon>Streptophyta</taxon>
        <taxon>Embryophyta</taxon>
        <taxon>Tracheophyta</taxon>
        <taxon>Spermatophyta</taxon>
        <taxon>Magnoliopsida</taxon>
        <taxon>eudicotyledons</taxon>
        <taxon>Gunneridae</taxon>
        <taxon>Pentapetalae</taxon>
        <taxon>rosids</taxon>
        <taxon>fabids</taxon>
        <taxon>Fagales</taxon>
        <taxon>Fagaceae</taxon>
        <taxon>Quercus</taxon>
    </lineage>
</organism>
<dbReference type="GO" id="GO:0004857">
    <property type="term" value="F:enzyme inhibitor activity"/>
    <property type="evidence" value="ECO:0007669"/>
    <property type="project" value="InterPro"/>
</dbReference>
<evidence type="ECO:0000313" key="10">
    <source>
        <dbReference type="EMBL" id="KAK7822557.1"/>
    </source>
</evidence>
<evidence type="ECO:0000256" key="1">
    <source>
        <dbReference type="ARBA" id="ARBA00004191"/>
    </source>
</evidence>
<keyword evidence="5" id="KW-0134">Cell wall</keyword>
<feature type="active site" evidence="8">
    <location>
        <position position="1250"/>
    </location>
</feature>
<dbReference type="PANTHER" id="PTHR31707">
    <property type="entry name" value="PECTINESTERASE"/>
    <property type="match status" value="1"/>
</dbReference>